<feature type="compositionally biased region" description="Basic and acidic residues" evidence="7">
    <location>
        <begin position="961"/>
        <end position="997"/>
    </location>
</feature>
<proteinExistence type="inferred from homology"/>
<feature type="transmembrane region" description="Helical" evidence="8">
    <location>
        <begin position="86"/>
        <end position="110"/>
    </location>
</feature>
<feature type="domain" description="Amino acid permease/ SLC12A" evidence="9">
    <location>
        <begin position="13"/>
        <end position="469"/>
    </location>
</feature>
<feature type="transmembrane region" description="Helical" evidence="8">
    <location>
        <begin position="130"/>
        <end position="148"/>
    </location>
</feature>
<dbReference type="PANTHER" id="PTHR11827">
    <property type="entry name" value="SOLUTE CARRIER FAMILY 12, CATION COTRANSPORTERS"/>
    <property type="match status" value="1"/>
</dbReference>
<feature type="compositionally biased region" description="Low complexity" evidence="7">
    <location>
        <begin position="814"/>
        <end position="840"/>
    </location>
</feature>
<evidence type="ECO:0000256" key="6">
    <source>
        <dbReference type="ARBA" id="ARBA00023136"/>
    </source>
</evidence>
<evidence type="ECO:0000256" key="3">
    <source>
        <dbReference type="ARBA" id="ARBA00022448"/>
    </source>
</evidence>
<keyword evidence="6 8" id="KW-0472">Membrane</keyword>
<feature type="region of interest" description="Disordered" evidence="7">
    <location>
        <begin position="947"/>
        <end position="1033"/>
    </location>
</feature>
<protein>
    <submittedName>
        <fullName evidence="11">Uncharacterized protein</fullName>
    </submittedName>
</protein>
<evidence type="ECO:0000259" key="9">
    <source>
        <dbReference type="Pfam" id="PF00324"/>
    </source>
</evidence>
<dbReference type="AlphaFoldDB" id="A0A7S0IKL3"/>
<feature type="transmembrane region" description="Helical" evidence="8">
    <location>
        <begin position="238"/>
        <end position="264"/>
    </location>
</feature>
<dbReference type="PANTHER" id="PTHR11827:SF72">
    <property type="entry name" value="GH08340P"/>
    <property type="match status" value="1"/>
</dbReference>
<keyword evidence="3" id="KW-0813">Transport</keyword>
<feature type="domain" description="SLC12A transporter C-terminal" evidence="10">
    <location>
        <begin position="557"/>
        <end position="648"/>
    </location>
</feature>
<gene>
    <name evidence="11" type="ORF">MCOM1403_LOCUS10882</name>
</gene>
<organism evidence="11">
    <name type="scientific">Micromonas pusilla</name>
    <name type="common">Picoplanktonic green alga</name>
    <name type="synonym">Chromulina pusilla</name>
    <dbReference type="NCBI Taxonomy" id="38833"/>
    <lineage>
        <taxon>Eukaryota</taxon>
        <taxon>Viridiplantae</taxon>
        <taxon>Chlorophyta</taxon>
        <taxon>Mamiellophyceae</taxon>
        <taxon>Mamiellales</taxon>
        <taxon>Mamiellaceae</taxon>
        <taxon>Micromonas</taxon>
    </lineage>
</organism>
<dbReference type="GO" id="GO:0016020">
    <property type="term" value="C:membrane"/>
    <property type="evidence" value="ECO:0007669"/>
    <property type="project" value="UniProtKB-SubCell"/>
</dbReference>
<feature type="domain" description="SLC12A transporter C-terminal" evidence="10">
    <location>
        <begin position="703"/>
        <end position="775"/>
    </location>
</feature>
<feature type="region of interest" description="Disordered" evidence="7">
    <location>
        <begin position="810"/>
        <end position="851"/>
    </location>
</feature>
<dbReference type="EMBL" id="HBEQ01013518">
    <property type="protein sequence ID" value="CAD8524618.1"/>
    <property type="molecule type" value="Transcribed_RNA"/>
</dbReference>
<dbReference type="InterPro" id="IPR004842">
    <property type="entry name" value="SLC12A_fam"/>
</dbReference>
<keyword evidence="5 8" id="KW-1133">Transmembrane helix</keyword>
<accession>A0A7S0IKL3</accession>
<comment type="similarity">
    <text evidence="2">Belongs to the SLC12A transporter family.</text>
</comment>
<keyword evidence="4 8" id="KW-0812">Transmembrane</keyword>
<sequence length="1108" mass="118496">MAGGHDLGTISGVLVPTCENMWGVLIFLRFFFVVGHAGVWQSLLIVFVSFMSSFFTTMSLSAMATNGPVEAGGAYFIISRALGHKLGGAVGCTYFLGLSLLAVLEVLGAIEVMLYVEPELAAGVGVEGAVRLWAVVLLIALALMVWGGMKLVSQLGLFFAAVVGLTLTSYYAGLIAAPLPGTSSAVTGLSSQTLKDNWDPVYTDDVTFSTVLSVFFPCFTGILGGANRANALKDPARSIPWGTLAAITLSLCMYASYMIMWGAVADRDYLKYGPAGVSVAAGVGARRRLLGGGGGEAMSVVSEIAWPWALPTQIGIIIASLSQALQCLISAPRILNAIAADGTVPFLNVAGKLNDKGEPAIALAMTTGLCLVASMIGSLDLVAPLLSICFLSAYAALNFSTFVLGLTRAPSWRPTWRFFHWSLGLAGFLLCTTLAFVITWYFALVAVALLAGLVAYIESRQVQVDWGSALGGIRLDLATSAMLNLAHERKHSSNWRPQLLCLPGWPMNPEPAPPTERLLQRKVSKPSSFRERVGLSFIGGGMKVTSTQPPKQRVDPRDSLLKLATQLKKGRGLCVVAEVEEGDLGRDRGLATRVSSARDNLDMRLQDAGVRGFAHVVVAENFRAGKAFAIQGLGFGGLEPNTVMLGWPRRNHVDFNEEEDEDNDDPEREEAAKILVETVCECTAAEKAVLLCLGLDKFPSLDDRVSGFVDVWWVVHDGGLLLMIAHLLLRHRTWSGCKLRVHTVLQSAQDPAAVRRGLQKVLSDFRIEAEVNVVEAGEDADMYAYTHDWTMRKEQAEKFRDDLLAAQGRLGVNTGTPDSSTQTSGTSTPGTATPPKTSASGTDSPAQLERTPSNLGSLARAFPSEIDMLVLAHEEIEDPVAAQLRHLRRDSVVAKSASDTMPVPAGHTPLASIFDMSSVADKPTTGQPAPPPLVPGELKKTPLSPIIGSPSKHAPSLEGAKAGDGRVSEGEVRIDLAEVNRRLSDVDEPPKKTERRSSMKSGSKVNDRRTSVSFSTSPDEVVIQTQTPPPAAKPAEASWMEQGPGALNAIIHETSKDAQLVIVNLPDPDAIVMQNPSAYARYTEAIVRGLPRVIFVHGTGREVYTSAG</sequence>
<dbReference type="InterPro" id="IPR018491">
    <property type="entry name" value="SLC12_C"/>
</dbReference>
<dbReference type="Pfam" id="PF00324">
    <property type="entry name" value="AA_permease"/>
    <property type="match status" value="1"/>
</dbReference>
<evidence type="ECO:0000256" key="5">
    <source>
        <dbReference type="ARBA" id="ARBA00022989"/>
    </source>
</evidence>
<reference evidence="11" key="1">
    <citation type="submission" date="2021-01" db="EMBL/GenBank/DDBJ databases">
        <authorList>
            <person name="Corre E."/>
            <person name="Pelletier E."/>
            <person name="Niang G."/>
            <person name="Scheremetjew M."/>
            <person name="Finn R."/>
            <person name="Kale V."/>
            <person name="Holt S."/>
            <person name="Cochrane G."/>
            <person name="Meng A."/>
            <person name="Brown T."/>
            <person name="Cohen L."/>
        </authorList>
    </citation>
    <scope>NUCLEOTIDE SEQUENCE</scope>
    <source>
        <strain evidence="11">CCMP1723</strain>
    </source>
</reference>
<feature type="transmembrane region" description="Helical" evidence="8">
    <location>
        <begin position="155"/>
        <end position="177"/>
    </location>
</feature>
<dbReference type="GO" id="GO:0015377">
    <property type="term" value="F:chloride:monoatomic cation symporter activity"/>
    <property type="evidence" value="ECO:0007669"/>
    <property type="project" value="InterPro"/>
</dbReference>
<evidence type="ECO:0000256" key="2">
    <source>
        <dbReference type="ARBA" id="ARBA00010593"/>
    </source>
</evidence>
<evidence type="ECO:0000313" key="11">
    <source>
        <dbReference type="EMBL" id="CAD8524618.1"/>
    </source>
</evidence>
<evidence type="ECO:0000256" key="7">
    <source>
        <dbReference type="SAM" id="MobiDB-lite"/>
    </source>
</evidence>
<dbReference type="Gene3D" id="1.20.1740.10">
    <property type="entry name" value="Amino acid/polyamine transporter I"/>
    <property type="match status" value="1"/>
</dbReference>
<feature type="compositionally biased region" description="Polar residues" evidence="7">
    <location>
        <begin position="1011"/>
        <end position="1026"/>
    </location>
</feature>
<feature type="transmembrane region" description="Helical" evidence="8">
    <location>
        <begin position="206"/>
        <end position="226"/>
    </location>
</feature>
<evidence type="ECO:0000256" key="4">
    <source>
        <dbReference type="ARBA" id="ARBA00022692"/>
    </source>
</evidence>
<feature type="transmembrane region" description="Helical" evidence="8">
    <location>
        <begin position="418"/>
        <end position="451"/>
    </location>
</feature>
<evidence type="ECO:0000256" key="8">
    <source>
        <dbReference type="SAM" id="Phobius"/>
    </source>
</evidence>
<dbReference type="InterPro" id="IPR004841">
    <property type="entry name" value="AA-permease/SLC12A_dom"/>
</dbReference>
<comment type="subcellular location">
    <subcellularLocation>
        <location evidence="1">Membrane</location>
        <topology evidence="1">Multi-pass membrane protein</topology>
    </subcellularLocation>
</comment>
<feature type="transmembrane region" description="Helical" evidence="8">
    <location>
        <begin position="21"/>
        <end position="39"/>
    </location>
</feature>
<name>A0A7S0IKL3_MICPS</name>
<evidence type="ECO:0000259" key="10">
    <source>
        <dbReference type="Pfam" id="PF03522"/>
    </source>
</evidence>
<feature type="compositionally biased region" description="Polar residues" evidence="7">
    <location>
        <begin position="841"/>
        <end position="851"/>
    </location>
</feature>
<evidence type="ECO:0000256" key="1">
    <source>
        <dbReference type="ARBA" id="ARBA00004141"/>
    </source>
</evidence>
<feature type="transmembrane region" description="Helical" evidence="8">
    <location>
        <begin position="385"/>
        <end position="406"/>
    </location>
</feature>
<dbReference type="FunFam" id="1.20.1740.10:FF:000013">
    <property type="entry name" value="Solute carrier family 12 member"/>
    <property type="match status" value="1"/>
</dbReference>
<dbReference type="Pfam" id="PF03522">
    <property type="entry name" value="SLC12"/>
    <property type="match status" value="2"/>
</dbReference>